<feature type="domain" description="Rad50/SbcC-type AAA" evidence="2">
    <location>
        <begin position="5"/>
        <end position="123"/>
    </location>
</feature>
<dbReference type="SUPFAM" id="SSF52540">
    <property type="entry name" value="P-loop containing nucleoside triphosphate hydrolases"/>
    <property type="match status" value="1"/>
</dbReference>
<sequence length="452" mass="51498">MLRNLLIKDFGPFSDFRMTFKKGANVIVGANGSGKTQLIGSIAYAYYGKSVLRTIPISKSITHSGEVVLFFDVKQGNVIIKRSFDSKRDHAISINAEYKSVQPLLQLDILEIAKYCPLVLFEGQNIDFGIDIDAIEKKITDVKLSNKTETFLRNILKKVRIEENLDLYRVHSAGERYLLNVLGIITFMLNFEYRLLILDGFTGMIGSHIGGMLLEFINSYKENIQVILTTTVEIKNLHNDEVHFIENQNHGYVEGRMSFDYCQMNLLSHIESKRTDISSSNNIVQYVKGAIVELEENIEMEFKEVKGNNSTDSILSLVDQYVVAFLNSKLQTVGRILWGITDKRIVKGVTLQYEEKDKLRREISNKLLNISPPIAQSSYSLNLVEVYDSTMNVLKNLYVVEITVFPSKTDFLYATSKEEVFIKTDGGKKKLKIQELQVEIISRKLEREQNGV</sequence>
<dbReference type="InterPro" id="IPR038729">
    <property type="entry name" value="Rad50/SbcC_AAA"/>
</dbReference>
<dbReference type="InterPro" id="IPR007421">
    <property type="entry name" value="Schlafen_AlbA_2_dom"/>
</dbReference>
<dbReference type="PANTHER" id="PTHR12155">
    <property type="entry name" value="SCHLAFEN"/>
    <property type="match status" value="1"/>
</dbReference>
<feature type="domain" description="Schlafen AlbA-2" evidence="1">
    <location>
        <begin position="296"/>
        <end position="431"/>
    </location>
</feature>
<dbReference type="RefSeq" id="WP_089285633.1">
    <property type="nucleotide sequence ID" value="NZ_FZOJ01000071.1"/>
</dbReference>
<evidence type="ECO:0000313" key="3">
    <source>
        <dbReference type="EMBL" id="SNT27769.1"/>
    </source>
</evidence>
<evidence type="ECO:0000313" key="4">
    <source>
        <dbReference type="Proteomes" id="UP000198304"/>
    </source>
</evidence>
<dbReference type="AlphaFoldDB" id="A0A239LDQ3"/>
<keyword evidence="4" id="KW-1185">Reference proteome</keyword>
<dbReference type="InterPro" id="IPR029684">
    <property type="entry name" value="Schlafen"/>
</dbReference>
<dbReference type="GO" id="GO:0006302">
    <property type="term" value="P:double-strand break repair"/>
    <property type="evidence" value="ECO:0007669"/>
    <property type="project" value="InterPro"/>
</dbReference>
<name>A0A239LDQ3_9FIRM</name>
<dbReference type="Proteomes" id="UP000198304">
    <property type="component" value="Unassembled WGS sequence"/>
</dbReference>
<dbReference type="InterPro" id="IPR027417">
    <property type="entry name" value="P-loop_NTPase"/>
</dbReference>
<dbReference type="EMBL" id="FZOJ01000071">
    <property type="protein sequence ID" value="SNT27769.1"/>
    <property type="molecule type" value="Genomic_DNA"/>
</dbReference>
<reference evidence="4" key="1">
    <citation type="submission" date="2017-06" db="EMBL/GenBank/DDBJ databases">
        <authorList>
            <person name="Varghese N."/>
            <person name="Submissions S."/>
        </authorList>
    </citation>
    <scope>NUCLEOTIDE SEQUENCE [LARGE SCALE GENOMIC DNA]</scope>
    <source>
        <strain evidence="4">SCA</strain>
    </source>
</reference>
<evidence type="ECO:0000259" key="2">
    <source>
        <dbReference type="Pfam" id="PF13476"/>
    </source>
</evidence>
<organism evidence="3 4">
    <name type="scientific">Anaerovirgula multivorans</name>
    <dbReference type="NCBI Taxonomy" id="312168"/>
    <lineage>
        <taxon>Bacteria</taxon>
        <taxon>Bacillati</taxon>
        <taxon>Bacillota</taxon>
        <taxon>Clostridia</taxon>
        <taxon>Peptostreptococcales</taxon>
        <taxon>Natronincolaceae</taxon>
        <taxon>Anaerovirgula</taxon>
    </lineage>
</organism>
<dbReference type="Pfam" id="PF13476">
    <property type="entry name" value="AAA_23"/>
    <property type="match status" value="1"/>
</dbReference>
<dbReference type="Pfam" id="PF04326">
    <property type="entry name" value="SLFN_AlbA_2"/>
    <property type="match status" value="1"/>
</dbReference>
<protein>
    <submittedName>
        <fullName evidence="3">AAA domain-containing protein</fullName>
    </submittedName>
</protein>
<dbReference type="Gene3D" id="3.40.50.300">
    <property type="entry name" value="P-loop containing nucleotide triphosphate hydrolases"/>
    <property type="match status" value="1"/>
</dbReference>
<accession>A0A239LDQ3</accession>
<dbReference type="Gene3D" id="3.30.950.30">
    <property type="entry name" value="Schlafen, AAA domain"/>
    <property type="match status" value="1"/>
</dbReference>
<dbReference type="InterPro" id="IPR038461">
    <property type="entry name" value="Schlafen_AlbA_2_dom_sf"/>
</dbReference>
<proteinExistence type="predicted"/>
<dbReference type="GO" id="GO:0016887">
    <property type="term" value="F:ATP hydrolysis activity"/>
    <property type="evidence" value="ECO:0007669"/>
    <property type="project" value="InterPro"/>
</dbReference>
<dbReference type="OrthoDB" id="9801813at2"/>
<dbReference type="PANTHER" id="PTHR12155:SF41">
    <property type="entry name" value="SCHLAFEN ALBA-2 DOMAIN-CONTAINING PROTEIN"/>
    <property type="match status" value="1"/>
</dbReference>
<evidence type="ECO:0000259" key="1">
    <source>
        <dbReference type="Pfam" id="PF04326"/>
    </source>
</evidence>
<gene>
    <name evidence="3" type="ORF">SAMN05446037_10712</name>
</gene>